<accession>A0A7S3JWG6</accession>
<dbReference type="EMBL" id="HBIJ01011780">
    <property type="protein sequence ID" value="CAE0367289.1"/>
    <property type="molecule type" value="Transcribed_RNA"/>
</dbReference>
<gene>
    <name evidence="1" type="ORF">ALAG00032_LOCUS8038</name>
</gene>
<evidence type="ECO:0000313" key="1">
    <source>
        <dbReference type="EMBL" id="CAE0367289.1"/>
    </source>
</evidence>
<sequence>MRTFQQTSKSVIQHVVNANRQRYDFDFVVATYENQDARTPRYRDRSNHSTTYESTVNAEMLWKTYHKHIRHISRSPFKAAWIHVFNEDEIGAVLPRAILRQAPHLNKIKRLQDKNEIYMINRIKRSLALVQQGIFLVHDLGLKRGRPHDLIFRLRPDLQLLSPLPLDQVRQAMWYGIQSLETNPSLYMRSRLVLPVTYDPRGGLNIRPTQLSTRPCARNGTLRPLWVQDHMALASMATMVIYARFYHSYLKPHIFSSHVETSLAKYLSPEQINVSCLDSIRYTVVR</sequence>
<reference evidence="1" key="1">
    <citation type="submission" date="2021-01" db="EMBL/GenBank/DDBJ databases">
        <authorList>
            <person name="Corre E."/>
            <person name="Pelletier E."/>
            <person name="Niang G."/>
            <person name="Scheremetjew M."/>
            <person name="Finn R."/>
            <person name="Kale V."/>
            <person name="Holt S."/>
            <person name="Cochrane G."/>
            <person name="Meng A."/>
            <person name="Brown T."/>
            <person name="Cohen L."/>
        </authorList>
    </citation>
    <scope>NUCLEOTIDE SEQUENCE</scope>
    <source>
        <strain evidence="1">CCMP1510</strain>
    </source>
</reference>
<proteinExistence type="predicted"/>
<protein>
    <submittedName>
        <fullName evidence="1">Uncharacterized protein</fullName>
    </submittedName>
</protein>
<dbReference type="AlphaFoldDB" id="A0A7S3JWG6"/>
<organism evidence="1">
    <name type="scientific">Aureoumbra lagunensis</name>
    <dbReference type="NCBI Taxonomy" id="44058"/>
    <lineage>
        <taxon>Eukaryota</taxon>
        <taxon>Sar</taxon>
        <taxon>Stramenopiles</taxon>
        <taxon>Ochrophyta</taxon>
        <taxon>Pelagophyceae</taxon>
        <taxon>Pelagomonadales</taxon>
        <taxon>Aureoumbra</taxon>
    </lineage>
</organism>
<name>A0A7S3JWG6_9STRA</name>